<dbReference type="InterPro" id="IPR000073">
    <property type="entry name" value="AB_hydrolase_1"/>
</dbReference>
<dbReference type="PANTHER" id="PTHR43689">
    <property type="entry name" value="HYDROLASE"/>
    <property type="match status" value="1"/>
</dbReference>
<name>A0A7S4N9I3_9STRA</name>
<dbReference type="SUPFAM" id="SSF53474">
    <property type="entry name" value="alpha/beta-Hydrolases"/>
    <property type="match status" value="1"/>
</dbReference>
<keyword evidence="1" id="KW-0732">Signal</keyword>
<evidence type="ECO:0000313" key="3">
    <source>
        <dbReference type="EMBL" id="CAE2273300.1"/>
    </source>
</evidence>
<accession>A0A7S4N9I3</accession>
<dbReference type="Pfam" id="PF12697">
    <property type="entry name" value="Abhydrolase_6"/>
    <property type="match status" value="1"/>
</dbReference>
<evidence type="ECO:0000256" key="1">
    <source>
        <dbReference type="SAM" id="SignalP"/>
    </source>
</evidence>
<dbReference type="EMBL" id="HBKQ01048334">
    <property type="protein sequence ID" value="CAE2273300.1"/>
    <property type="molecule type" value="Transcribed_RNA"/>
</dbReference>
<dbReference type="InterPro" id="IPR029058">
    <property type="entry name" value="AB_hydrolase_fold"/>
</dbReference>
<protein>
    <recommendedName>
        <fullName evidence="2">AB hydrolase-1 domain-containing protein</fullName>
    </recommendedName>
</protein>
<dbReference type="AlphaFoldDB" id="A0A7S4N9I3"/>
<dbReference type="PRINTS" id="PR00412">
    <property type="entry name" value="EPOXHYDRLASE"/>
</dbReference>
<dbReference type="PANTHER" id="PTHR43689:SF8">
    <property type="entry name" value="ALPHA_BETA-HYDROLASES SUPERFAMILY PROTEIN"/>
    <property type="match status" value="1"/>
</dbReference>
<organism evidence="3">
    <name type="scientific">Odontella aurita</name>
    <dbReference type="NCBI Taxonomy" id="265563"/>
    <lineage>
        <taxon>Eukaryota</taxon>
        <taxon>Sar</taxon>
        <taxon>Stramenopiles</taxon>
        <taxon>Ochrophyta</taxon>
        <taxon>Bacillariophyta</taxon>
        <taxon>Mediophyceae</taxon>
        <taxon>Biddulphiophycidae</taxon>
        <taxon>Eupodiscales</taxon>
        <taxon>Odontellaceae</taxon>
        <taxon>Odontella</taxon>
    </lineage>
</organism>
<evidence type="ECO:0000259" key="2">
    <source>
        <dbReference type="Pfam" id="PF12697"/>
    </source>
</evidence>
<feature type="chain" id="PRO_5031242547" description="AB hydrolase-1 domain-containing protein" evidence="1">
    <location>
        <begin position="25"/>
        <end position="401"/>
    </location>
</feature>
<reference evidence="3" key="1">
    <citation type="submission" date="2021-01" db="EMBL/GenBank/DDBJ databases">
        <authorList>
            <person name="Corre E."/>
            <person name="Pelletier E."/>
            <person name="Niang G."/>
            <person name="Scheremetjew M."/>
            <person name="Finn R."/>
            <person name="Kale V."/>
            <person name="Holt S."/>
            <person name="Cochrane G."/>
            <person name="Meng A."/>
            <person name="Brown T."/>
            <person name="Cohen L."/>
        </authorList>
    </citation>
    <scope>NUCLEOTIDE SEQUENCE</scope>
    <source>
        <strain evidence="3">Isolate 1302-5</strain>
    </source>
</reference>
<proteinExistence type="predicted"/>
<dbReference type="GO" id="GO:0003824">
    <property type="term" value="F:catalytic activity"/>
    <property type="evidence" value="ECO:0007669"/>
    <property type="project" value="InterPro"/>
</dbReference>
<dbReference type="Gene3D" id="3.40.50.1820">
    <property type="entry name" value="alpha/beta hydrolase"/>
    <property type="match status" value="1"/>
</dbReference>
<sequence>MTKSTTAAGLATLAALSASSVASAFIPPSASTSIPSAVSAAATASVGEAMQDLTFSPPDTMGAGEITEVACAEAASRMKRVAAPVPTYVSPSGSVGVSYIHWPADPSAARERGSTLPVLLVHGFDSSCLEYRRLGPKLAAQGVDVYAVDLLGWGYSQLDDVSTFSAQAKVDALAGFWEAVGGNKPVCIGGASLGGAAAIEFGAANPDVVKGAVFIDAQGFVDGVGPMASLPKPLAQLGVKVLKSVPLRNSANQMSYYDPETYATEDALKVGRFHCLRDGWDDALVSFMLSGGFSPSTKVEKIEAPSLVLWGRQDGILEKEFADKFIDTLPDGELRWVEECGHVPHLEQPEVTAEAIAGFLRSEKFEGVGGTEVAFEAVPTAVWGVGGLAGAAALAGAAFMN</sequence>
<feature type="signal peptide" evidence="1">
    <location>
        <begin position="1"/>
        <end position="24"/>
    </location>
</feature>
<feature type="domain" description="AB hydrolase-1" evidence="2">
    <location>
        <begin position="118"/>
        <end position="355"/>
    </location>
</feature>
<dbReference type="InterPro" id="IPR000639">
    <property type="entry name" value="Epox_hydrolase-like"/>
</dbReference>
<dbReference type="PRINTS" id="PR00111">
    <property type="entry name" value="ABHYDROLASE"/>
</dbReference>
<gene>
    <name evidence="3" type="ORF">OAUR00152_LOCUS33368</name>
</gene>